<evidence type="ECO:0000256" key="3">
    <source>
        <dbReference type="ARBA" id="ARBA00022722"/>
    </source>
</evidence>
<feature type="non-terminal residue" evidence="9">
    <location>
        <position position="457"/>
    </location>
</feature>
<feature type="domain" description="Reverse transcriptase RNase H-like" evidence="7">
    <location>
        <begin position="32"/>
        <end position="87"/>
    </location>
</feature>
<dbReference type="Proteomes" id="UP000789405">
    <property type="component" value="Unassembled WGS sequence"/>
</dbReference>
<keyword evidence="4" id="KW-0255">Endonuclease</keyword>
<feature type="domain" description="Integrase zinc-binding" evidence="8">
    <location>
        <begin position="175"/>
        <end position="226"/>
    </location>
</feature>
<evidence type="ECO:0000313" key="10">
    <source>
        <dbReference type="Proteomes" id="UP000789405"/>
    </source>
</evidence>
<keyword evidence="3" id="KW-0540">Nuclease</keyword>
<comment type="caution">
    <text evidence="9">The sequence shown here is derived from an EMBL/GenBank/DDBJ whole genome shotgun (WGS) entry which is preliminary data.</text>
</comment>
<evidence type="ECO:0000256" key="2">
    <source>
        <dbReference type="ARBA" id="ARBA00022695"/>
    </source>
</evidence>
<keyword evidence="2" id="KW-0548">Nucleotidyltransferase</keyword>
<keyword evidence="6" id="KW-0695">RNA-directed DNA polymerase</keyword>
<keyword evidence="10" id="KW-1185">Reference proteome</keyword>
<dbReference type="Gene3D" id="1.10.340.70">
    <property type="match status" value="1"/>
</dbReference>
<dbReference type="SUPFAM" id="SSF56672">
    <property type="entry name" value="DNA/RNA polymerases"/>
    <property type="match status" value="1"/>
</dbReference>
<keyword evidence="1" id="KW-0808">Transferase</keyword>
<gene>
    <name evidence="9" type="ORF">DERYTH_LOCUS21604</name>
</gene>
<dbReference type="PANTHER" id="PTHR37984">
    <property type="entry name" value="PROTEIN CBG26694"/>
    <property type="match status" value="1"/>
</dbReference>
<dbReference type="InterPro" id="IPR050951">
    <property type="entry name" value="Retrovirus_Pol_polyprotein"/>
</dbReference>
<accession>A0A9N9P567</accession>
<dbReference type="FunFam" id="1.10.340.70:FF:000001">
    <property type="entry name" value="Retrovirus-related Pol polyprotein from transposon gypsy-like Protein"/>
    <property type="match status" value="1"/>
</dbReference>
<dbReference type="GO" id="GO:0016787">
    <property type="term" value="F:hydrolase activity"/>
    <property type="evidence" value="ECO:0007669"/>
    <property type="project" value="UniProtKB-KW"/>
</dbReference>
<dbReference type="Pfam" id="PF17921">
    <property type="entry name" value="Integrase_H2C2"/>
    <property type="match status" value="1"/>
</dbReference>
<dbReference type="GO" id="GO:0003964">
    <property type="term" value="F:RNA-directed DNA polymerase activity"/>
    <property type="evidence" value="ECO:0007669"/>
    <property type="project" value="UniProtKB-KW"/>
</dbReference>
<protein>
    <submittedName>
        <fullName evidence="9">22690_t:CDS:1</fullName>
    </submittedName>
</protein>
<dbReference type="AlphaFoldDB" id="A0A9N9P567"/>
<evidence type="ECO:0000256" key="1">
    <source>
        <dbReference type="ARBA" id="ARBA00022679"/>
    </source>
</evidence>
<evidence type="ECO:0000256" key="4">
    <source>
        <dbReference type="ARBA" id="ARBA00022759"/>
    </source>
</evidence>
<dbReference type="InterPro" id="IPR041373">
    <property type="entry name" value="RT_RNaseH"/>
</dbReference>
<name>A0A9N9P567_9GLOM</name>
<reference evidence="9" key="1">
    <citation type="submission" date="2021-06" db="EMBL/GenBank/DDBJ databases">
        <authorList>
            <person name="Kallberg Y."/>
            <person name="Tangrot J."/>
            <person name="Rosling A."/>
        </authorList>
    </citation>
    <scope>NUCLEOTIDE SEQUENCE</scope>
    <source>
        <strain evidence="9">MA453B</strain>
    </source>
</reference>
<dbReference type="CDD" id="cd09274">
    <property type="entry name" value="RNase_HI_RT_Ty3"/>
    <property type="match status" value="1"/>
</dbReference>
<dbReference type="PANTHER" id="PTHR37984:SF5">
    <property type="entry name" value="PROTEIN NYNRIN-LIKE"/>
    <property type="match status" value="1"/>
</dbReference>
<dbReference type="InterPro" id="IPR043502">
    <property type="entry name" value="DNA/RNA_pol_sf"/>
</dbReference>
<evidence type="ECO:0000313" key="9">
    <source>
        <dbReference type="EMBL" id="CAG8791955.1"/>
    </source>
</evidence>
<dbReference type="EMBL" id="CAJVPY010028001">
    <property type="protein sequence ID" value="CAG8791955.1"/>
    <property type="molecule type" value="Genomic_DNA"/>
</dbReference>
<proteinExistence type="predicted"/>
<dbReference type="GO" id="GO:0004519">
    <property type="term" value="F:endonuclease activity"/>
    <property type="evidence" value="ECO:0007669"/>
    <property type="project" value="UniProtKB-KW"/>
</dbReference>
<sequence>MYSNFNEYFYLNTDASNYAIGAVLAQKDEKGHERECLAVIWATKHFHTFLQGSSFSVVTDHEAIPWLKKHKNPKGRLARWIIHLSEYEPYTIIRRKGSSHINADALSRVKIMDTTTYHNLVNYLEKHKYPLNYTNKQQRHLAKIANNYLERNGILFRKNRHNLNIPLRVISLQDKDKLLYNYHSSLLGGHFGIKKTIENIKEKYYWSNLAEDVKYYIESCDICQRTGKLNKDQTIIPIKVTRPFDQIRIDFVGLLKVSKEFVEVPYEEVLNRSIAQIVGTFTDALILAKDNIGTVQQIQEECSKRIEKASTFKEGDLVILYDAVKQNVHGDKFTQRWTGPYYIHRKIGGKTDLYREFPENIEEINIQLKPEMFKITIAEQIIEVPIETVKRIDFTPYQLDLYNLEQDFDFGLYVETDLRKLLQYIDNTNNPNGKRLLAYSLLETKMNSMIQRSNKKK</sequence>
<dbReference type="InterPro" id="IPR041588">
    <property type="entry name" value="Integrase_H2C2"/>
</dbReference>
<evidence type="ECO:0000259" key="8">
    <source>
        <dbReference type="Pfam" id="PF17921"/>
    </source>
</evidence>
<organism evidence="9 10">
    <name type="scientific">Dentiscutata erythropus</name>
    <dbReference type="NCBI Taxonomy" id="1348616"/>
    <lineage>
        <taxon>Eukaryota</taxon>
        <taxon>Fungi</taxon>
        <taxon>Fungi incertae sedis</taxon>
        <taxon>Mucoromycota</taxon>
        <taxon>Glomeromycotina</taxon>
        <taxon>Glomeromycetes</taxon>
        <taxon>Diversisporales</taxon>
        <taxon>Gigasporaceae</taxon>
        <taxon>Dentiscutata</taxon>
    </lineage>
</organism>
<evidence type="ECO:0000256" key="6">
    <source>
        <dbReference type="ARBA" id="ARBA00022918"/>
    </source>
</evidence>
<dbReference type="Pfam" id="PF17917">
    <property type="entry name" value="RT_RNaseH"/>
    <property type="match status" value="1"/>
</dbReference>
<dbReference type="OrthoDB" id="5425374at2759"/>
<evidence type="ECO:0000259" key="7">
    <source>
        <dbReference type="Pfam" id="PF17917"/>
    </source>
</evidence>
<keyword evidence="5" id="KW-0378">Hydrolase</keyword>
<evidence type="ECO:0000256" key="5">
    <source>
        <dbReference type="ARBA" id="ARBA00022801"/>
    </source>
</evidence>